<reference evidence="1" key="1">
    <citation type="submission" date="2023-07" db="EMBL/GenBank/DDBJ databases">
        <title>Between Cages and Wild: Unraveling the Impact of Captivity on Animal Microbiomes and Antimicrobial Resistance.</title>
        <authorList>
            <person name="Schmartz G.P."/>
            <person name="Rehner J."/>
            <person name="Schuff M.J."/>
            <person name="Becker S.L."/>
            <person name="Kravczyk M."/>
            <person name="Gurevich A."/>
            <person name="Francke R."/>
            <person name="Mueller R."/>
            <person name="Keller V."/>
            <person name="Keller A."/>
        </authorList>
    </citation>
    <scope>NUCLEOTIDE SEQUENCE</scope>
    <source>
        <strain evidence="1">S12M_St_49</strain>
    </source>
</reference>
<accession>A0AA43UAB9</accession>
<evidence type="ECO:0000313" key="1">
    <source>
        <dbReference type="EMBL" id="MDO4842126.1"/>
    </source>
</evidence>
<protein>
    <submittedName>
        <fullName evidence="1">Uncharacterized protein</fullName>
    </submittedName>
</protein>
<evidence type="ECO:0000313" key="2">
    <source>
        <dbReference type="Proteomes" id="UP001168575"/>
    </source>
</evidence>
<comment type="caution">
    <text evidence="1">The sequence shown here is derived from an EMBL/GenBank/DDBJ whole genome shotgun (WGS) entry which is preliminary data.</text>
</comment>
<proteinExistence type="predicted"/>
<dbReference type="Proteomes" id="UP001168575">
    <property type="component" value="Unassembled WGS sequence"/>
</dbReference>
<name>A0AA43UAB9_9ACTN</name>
<organism evidence="1 2">
    <name type="scientific">Phoenicibacter congonensis</name>
    <dbReference type="NCBI Taxonomy" id="1944646"/>
    <lineage>
        <taxon>Bacteria</taxon>
        <taxon>Bacillati</taxon>
        <taxon>Actinomycetota</taxon>
        <taxon>Coriobacteriia</taxon>
        <taxon>Eggerthellales</taxon>
        <taxon>Eggerthellaceae</taxon>
        <taxon>Phoenicibacter</taxon>
    </lineage>
</organism>
<keyword evidence="2" id="KW-1185">Reference proteome</keyword>
<gene>
    <name evidence="1" type="ORF">Q3982_05560</name>
</gene>
<sequence>MRKRLYQIQLKSPLGERKGTLLLCDSEGYIEGQLCLLEKATKVTGTLSESGQVALAGELKTLLDSIRYSATGSIDGRKLLLNLKTDFGEVFPVIGEEMPVEE</sequence>
<dbReference type="EMBL" id="JAUMVS010000098">
    <property type="protein sequence ID" value="MDO4842126.1"/>
    <property type="molecule type" value="Genomic_DNA"/>
</dbReference>
<dbReference type="AlphaFoldDB" id="A0AA43UAB9"/>